<feature type="domain" description="DUF7746" evidence="1">
    <location>
        <begin position="139"/>
        <end position="178"/>
    </location>
</feature>
<dbReference type="Pfam" id="PF24925">
    <property type="entry name" value="DUF7746"/>
    <property type="match status" value="1"/>
</dbReference>
<proteinExistence type="predicted"/>
<dbReference type="InterPro" id="IPR056648">
    <property type="entry name" value="DUF7746"/>
</dbReference>
<evidence type="ECO:0000313" key="3">
    <source>
        <dbReference type="Proteomes" id="UP000235145"/>
    </source>
</evidence>
<dbReference type="AlphaFoldDB" id="A0A9R1WXE7"/>
<dbReference type="PANTHER" id="PTHR33054">
    <property type="entry name" value="CCHC-TYPE DOMAIN-CONTAINING PROTEIN"/>
    <property type="match status" value="1"/>
</dbReference>
<dbReference type="Proteomes" id="UP000235145">
    <property type="component" value="Unassembled WGS sequence"/>
</dbReference>
<name>A0A9R1WXE7_LACSA</name>
<comment type="caution">
    <text evidence="2">The sequence shown here is derived from an EMBL/GenBank/DDBJ whole genome shotgun (WGS) entry which is preliminary data.</text>
</comment>
<dbReference type="PANTHER" id="PTHR33054:SF9">
    <property type="entry name" value="CCHC-TYPE DOMAIN-CONTAINING PROTEIN"/>
    <property type="match status" value="1"/>
</dbReference>
<dbReference type="Pfam" id="PF22909">
    <property type="entry name" value="Caulimovir_coat_dom"/>
    <property type="match status" value="1"/>
</dbReference>
<dbReference type="EMBL" id="NBSK02000008">
    <property type="protein sequence ID" value="KAJ0191316.1"/>
    <property type="molecule type" value="Genomic_DNA"/>
</dbReference>
<evidence type="ECO:0000259" key="1">
    <source>
        <dbReference type="Pfam" id="PF24925"/>
    </source>
</evidence>
<sequence>MAEVCFNKKDEASSSNYSNVSFVPYQIEGNFNLGNKDLIYELEKRLSKLNIKNINTLKQIATDEFEDINSDSEIDTNEFSKNKINQSERNTFGKNQKPTLRHYWNRHSLPDVQIEERAFQYDRSAYDGTSVYEWNIDGNTQLQIVNIILSGFTGTLKGWWISMLHQKKKNGILTATKTIIKHENGQHIQTLDEDMVNTLIFAIIKNFVGDLTMFQEKTSEILMNLHCRKLTDFRWYKDNYFVKVFSRLDCKEAYWKERFIAGLPKLFAERVRQKLRESFNNQIPYQNLTYGYLINYINKE</sequence>
<protein>
    <recommendedName>
        <fullName evidence="1">DUF7746 domain-containing protein</fullName>
    </recommendedName>
</protein>
<accession>A0A9R1WXE7</accession>
<gene>
    <name evidence="2" type="ORF">LSAT_V11C800397280</name>
</gene>
<keyword evidence="3" id="KW-1185">Reference proteome</keyword>
<evidence type="ECO:0000313" key="2">
    <source>
        <dbReference type="EMBL" id="KAJ0191316.1"/>
    </source>
</evidence>
<reference evidence="2 3" key="1">
    <citation type="journal article" date="2017" name="Nat. Commun.">
        <title>Genome assembly with in vitro proximity ligation data and whole-genome triplication in lettuce.</title>
        <authorList>
            <person name="Reyes-Chin-Wo S."/>
            <person name="Wang Z."/>
            <person name="Yang X."/>
            <person name="Kozik A."/>
            <person name="Arikit S."/>
            <person name="Song C."/>
            <person name="Xia L."/>
            <person name="Froenicke L."/>
            <person name="Lavelle D.O."/>
            <person name="Truco M.J."/>
            <person name="Xia R."/>
            <person name="Zhu S."/>
            <person name="Xu C."/>
            <person name="Xu H."/>
            <person name="Xu X."/>
            <person name="Cox K."/>
            <person name="Korf I."/>
            <person name="Meyers B.C."/>
            <person name="Michelmore R.W."/>
        </authorList>
    </citation>
    <scope>NUCLEOTIDE SEQUENCE [LARGE SCALE GENOMIC DNA]</scope>
    <source>
        <strain evidence="3">cv. Salinas</strain>
        <tissue evidence="2">Seedlings</tissue>
    </source>
</reference>
<organism evidence="2 3">
    <name type="scientific">Lactuca sativa</name>
    <name type="common">Garden lettuce</name>
    <dbReference type="NCBI Taxonomy" id="4236"/>
    <lineage>
        <taxon>Eukaryota</taxon>
        <taxon>Viridiplantae</taxon>
        <taxon>Streptophyta</taxon>
        <taxon>Embryophyta</taxon>
        <taxon>Tracheophyta</taxon>
        <taxon>Spermatophyta</taxon>
        <taxon>Magnoliopsida</taxon>
        <taxon>eudicotyledons</taxon>
        <taxon>Gunneridae</taxon>
        <taxon>Pentapetalae</taxon>
        <taxon>asterids</taxon>
        <taxon>campanulids</taxon>
        <taxon>Asterales</taxon>
        <taxon>Asteraceae</taxon>
        <taxon>Cichorioideae</taxon>
        <taxon>Cichorieae</taxon>
        <taxon>Lactucinae</taxon>
        <taxon>Lactuca</taxon>
    </lineage>
</organism>